<dbReference type="Proteomes" id="UP001632038">
    <property type="component" value="Unassembled WGS sequence"/>
</dbReference>
<keyword evidence="4" id="KW-0378">Hydrolase</keyword>
<evidence type="ECO:0000313" key="9">
    <source>
        <dbReference type="EMBL" id="KAL3644717.1"/>
    </source>
</evidence>
<keyword evidence="5" id="KW-0720">Serine protease</keyword>
<dbReference type="InterPro" id="IPR000209">
    <property type="entry name" value="Peptidase_S8/S53_dom"/>
</dbReference>
<keyword evidence="2" id="KW-0645">Protease</keyword>
<gene>
    <name evidence="9" type="ORF">CASFOL_009897</name>
</gene>
<dbReference type="FunFam" id="2.60.40.2310:FF:000001">
    <property type="entry name" value="Subtilisin-like protease SBT1.5"/>
    <property type="match status" value="1"/>
</dbReference>
<dbReference type="Gene3D" id="3.40.50.200">
    <property type="entry name" value="Peptidase S8/S53 domain"/>
    <property type="match status" value="1"/>
</dbReference>
<dbReference type="Pfam" id="PF00082">
    <property type="entry name" value="Peptidase_S8"/>
    <property type="match status" value="1"/>
</dbReference>
<dbReference type="AlphaFoldDB" id="A0ABD3DTB4"/>
<keyword evidence="10" id="KW-1185">Reference proteome</keyword>
<accession>A0ABD3DTB4</accession>
<dbReference type="PROSITE" id="PS51892">
    <property type="entry name" value="SUBTILASE"/>
    <property type="match status" value="1"/>
</dbReference>
<evidence type="ECO:0000313" key="10">
    <source>
        <dbReference type="Proteomes" id="UP001632038"/>
    </source>
</evidence>
<sequence length="442" mass="47084">MDHLYVINNSYKMLLITLTCSAGNLGPSPGTVANVFPWLITVGATTIDRDFEVDVVLGTGKVIKGGANNASSNSVSGSLDVDIEVNGTIVICESFYQCITLIDDEGAFGGIIISNASRQKPIDFGAYTIAAVSVEDGARILSYINSTSNPLATILPTRVIPKYYKPAPVVADFSSRGPIPSIRNLLKPDIVAPGVGIIGAWRLNDTNLEIDPDEEITHFRILSGTSQACPHVSGLVAMVKSRHPTWSPSAIKSAIMTTAINQDNLHAPITTINNGSNATPYDIGAGEISINGPLSPGLIYETHITDYVQFLCNIGCNASTIKTIASIVPSNFSCHSNSTDLISDMNYPSITVSAKEPRTVKRTVTNVGEVNSTYKAIVEAPAGVQVQVVPKTLSFTKNVTKLSFRVKFSVPPTNTSEGALFGSITWSNGKYKVRSPFVVSNV</sequence>
<evidence type="ECO:0000256" key="1">
    <source>
        <dbReference type="ARBA" id="ARBA00011073"/>
    </source>
</evidence>
<dbReference type="SUPFAM" id="SSF52743">
    <property type="entry name" value="Subtilisin-like"/>
    <property type="match status" value="1"/>
</dbReference>
<evidence type="ECO:0000259" key="8">
    <source>
        <dbReference type="Pfam" id="PF17766"/>
    </source>
</evidence>
<protein>
    <submittedName>
        <fullName evidence="9">Uncharacterized protein</fullName>
    </submittedName>
</protein>
<feature type="domain" description="Subtilisin-like protease fibronectin type-III" evidence="8">
    <location>
        <begin position="344"/>
        <end position="439"/>
    </location>
</feature>
<evidence type="ECO:0000256" key="3">
    <source>
        <dbReference type="ARBA" id="ARBA00022729"/>
    </source>
</evidence>
<dbReference type="GO" id="GO:0006508">
    <property type="term" value="P:proteolysis"/>
    <property type="evidence" value="ECO:0007669"/>
    <property type="project" value="UniProtKB-KW"/>
</dbReference>
<comment type="similarity">
    <text evidence="1 6">Belongs to the peptidase S8 family.</text>
</comment>
<reference evidence="10" key="1">
    <citation type="journal article" date="2024" name="IScience">
        <title>Strigolactones Initiate the Formation of Haustorium-like Structures in Castilleja.</title>
        <authorList>
            <person name="Buerger M."/>
            <person name="Peterson D."/>
            <person name="Chory J."/>
        </authorList>
    </citation>
    <scope>NUCLEOTIDE SEQUENCE [LARGE SCALE GENOMIC DNA]</scope>
</reference>
<dbReference type="Gene3D" id="2.60.40.2310">
    <property type="match status" value="1"/>
</dbReference>
<dbReference type="GO" id="GO:0008236">
    <property type="term" value="F:serine-type peptidase activity"/>
    <property type="evidence" value="ECO:0007669"/>
    <property type="project" value="UniProtKB-KW"/>
</dbReference>
<dbReference type="CDD" id="cd02120">
    <property type="entry name" value="PA_subtilisin_like"/>
    <property type="match status" value="1"/>
</dbReference>
<evidence type="ECO:0000256" key="6">
    <source>
        <dbReference type="PROSITE-ProRule" id="PRU01240"/>
    </source>
</evidence>
<organism evidence="9 10">
    <name type="scientific">Castilleja foliolosa</name>
    <dbReference type="NCBI Taxonomy" id="1961234"/>
    <lineage>
        <taxon>Eukaryota</taxon>
        <taxon>Viridiplantae</taxon>
        <taxon>Streptophyta</taxon>
        <taxon>Embryophyta</taxon>
        <taxon>Tracheophyta</taxon>
        <taxon>Spermatophyta</taxon>
        <taxon>Magnoliopsida</taxon>
        <taxon>eudicotyledons</taxon>
        <taxon>Gunneridae</taxon>
        <taxon>Pentapetalae</taxon>
        <taxon>asterids</taxon>
        <taxon>lamiids</taxon>
        <taxon>Lamiales</taxon>
        <taxon>Orobanchaceae</taxon>
        <taxon>Pedicularideae</taxon>
        <taxon>Castillejinae</taxon>
        <taxon>Castilleja</taxon>
    </lineage>
</organism>
<dbReference type="InterPro" id="IPR023828">
    <property type="entry name" value="Peptidase_S8_Ser-AS"/>
</dbReference>
<dbReference type="InterPro" id="IPR045051">
    <property type="entry name" value="SBT"/>
</dbReference>
<dbReference type="InterPro" id="IPR036852">
    <property type="entry name" value="Peptidase_S8/S53_dom_sf"/>
</dbReference>
<proteinExistence type="inferred from homology"/>
<evidence type="ECO:0000256" key="5">
    <source>
        <dbReference type="ARBA" id="ARBA00022825"/>
    </source>
</evidence>
<evidence type="ECO:0000259" key="7">
    <source>
        <dbReference type="Pfam" id="PF00082"/>
    </source>
</evidence>
<comment type="caution">
    <text evidence="6">Lacks conserved residue(s) required for the propagation of feature annotation.</text>
</comment>
<keyword evidence="3" id="KW-0732">Signal</keyword>
<dbReference type="Gene3D" id="3.50.30.30">
    <property type="match status" value="1"/>
</dbReference>
<dbReference type="InterPro" id="IPR041469">
    <property type="entry name" value="Subtilisin-like_FN3"/>
</dbReference>
<dbReference type="PROSITE" id="PS00138">
    <property type="entry name" value="SUBTILASE_SER"/>
    <property type="match status" value="1"/>
</dbReference>
<comment type="caution">
    <text evidence="9">The sequence shown here is derived from an EMBL/GenBank/DDBJ whole genome shotgun (WGS) entry which is preliminary data.</text>
</comment>
<evidence type="ECO:0000256" key="4">
    <source>
        <dbReference type="ARBA" id="ARBA00022801"/>
    </source>
</evidence>
<name>A0ABD3DTB4_9LAMI</name>
<evidence type="ECO:0000256" key="2">
    <source>
        <dbReference type="ARBA" id="ARBA00022670"/>
    </source>
</evidence>
<dbReference type="PANTHER" id="PTHR10795">
    <property type="entry name" value="PROPROTEIN CONVERTASE SUBTILISIN/KEXIN"/>
    <property type="match status" value="1"/>
</dbReference>
<feature type="domain" description="Peptidase S8/S53" evidence="7">
    <location>
        <begin position="17"/>
        <end position="266"/>
    </location>
</feature>
<dbReference type="EMBL" id="JAVIJP010000013">
    <property type="protein sequence ID" value="KAL3644717.1"/>
    <property type="molecule type" value="Genomic_DNA"/>
</dbReference>
<dbReference type="Pfam" id="PF17766">
    <property type="entry name" value="fn3_6"/>
    <property type="match status" value="1"/>
</dbReference>